<dbReference type="EMBL" id="BLXT01004371">
    <property type="protein sequence ID" value="GFO12161.1"/>
    <property type="molecule type" value="Genomic_DNA"/>
</dbReference>
<proteinExistence type="predicted"/>
<dbReference type="AlphaFoldDB" id="A0AAV4ALX4"/>
<sequence length="463" mass="51659">MKYSMFSTSVLVIMSAATAQGALPFVCLESIESDASSEGNNFTIRFTKNIQNLSIVYEDPFFLAREPSTLFEESSGHWVTSFLFPEERNPWVTFGNNDEFHTLVMMLINEGSEPMNQSTAACSILDTTPSNELVYDPGEDAYLPVSVGTYELASVYLSSTGPTFHEVNYSEPTETWLVIKQDNLLTRTSDNITIDTSNHSKSGFLDLNVIAFTFGTEYITSFIQERKAIPVRPSTQNNTFPRGFVAFRNDLLSPRVGGSCVFKCLAFGDDITRMSVKEVLENGTLKDVPSAQTYPYKTPNSQAITWMFTPNEDTGDANGFSTFHCHANDDTYATHAAEEIRILVRVDSSLVTDKTHAEVRNDSTDPSAKIVTLVCTAKGRPFARVAFREDSLNVFKGLNENVTRTSGRLEISITSSLSVDADGLEELQSQIQADNATGPLCEMRTRELWFYQWHVSETFTFFK</sequence>
<name>A0AAV4ALX4_9GAST</name>
<feature type="signal peptide" evidence="1">
    <location>
        <begin position="1"/>
        <end position="21"/>
    </location>
</feature>
<organism evidence="2 3">
    <name type="scientific">Plakobranchus ocellatus</name>
    <dbReference type="NCBI Taxonomy" id="259542"/>
    <lineage>
        <taxon>Eukaryota</taxon>
        <taxon>Metazoa</taxon>
        <taxon>Spiralia</taxon>
        <taxon>Lophotrochozoa</taxon>
        <taxon>Mollusca</taxon>
        <taxon>Gastropoda</taxon>
        <taxon>Heterobranchia</taxon>
        <taxon>Euthyneura</taxon>
        <taxon>Panpulmonata</taxon>
        <taxon>Sacoglossa</taxon>
        <taxon>Placobranchoidea</taxon>
        <taxon>Plakobranchidae</taxon>
        <taxon>Plakobranchus</taxon>
    </lineage>
</organism>
<evidence type="ECO:0000256" key="1">
    <source>
        <dbReference type="SAM" id="SignalP"/>
    </source>
</evidence>
<keyword evidence="1" id="KW-0732">Signal</keyword>
<feature type="chain" id="PRO_5043831210" evidence="1">
    <location>
        <begin position="22"/>
        <end position="463"/>
    </location>
</feature>
<reference evidence="2 3" key="1">
    <citation type="journal article" date="2021" name="Elife">
        <title>Chloroplast acquisition without the gene transfer in kleptoplastic sea slugs, Plakobranchus ocellatus.</title>
        <authorList>
            <person name="Maeda T."/>
            <person name="Takahashi S."/>
            <person name="Yoshida T."/>
            <person name="Shimamura S."/>
            <person name="Takaki Y."/>
            <person name="Nagai Y."/>
            <person name="Toyoda A."/>
            <person name="Suzuki Y."/>
            <person name="Arimoto A."/>
            <person name="Ishii H."/>
            <person name="Satoh N."/>
            <person name="Nishiyama T."/>
            <person name="Hasebe M."/>
            <person name="Maruyama T."/>
            <person name="Minagawa J."/>
            <person name="Obokata J."/>
            <person name="Shigenobu S."/>
        </authorList>
    </citation>
    <scope>NUCLEOTIDE SEQUENCE [LARGE SCALE GENOMIC DNA]</scope>
</reference>
<gene>
    <name evidence="2" type="ORF">PoB_003866600</name>
</gene>
<evidence type="ECO:0000313" key="3">
    <source>
        <dbReference type="Proteomes" id="UP000735302"/>
    </source>
</evidence>
<comment type="caution">
    <text evidence="2">The sequence shown here is derived from an EMBL/GenBank/DDBJ whole genome shotgun (WGS) entry which is preliminary data.</text>
</comment>
<protein>
    <submittedName>
        <fullName evidence="2">Uncharacterized protein</fullName>
    </submittedName>
</protein>
<evidence type="ECO:0000313" key="2">
    <source>
        <dbReference type="EMBL" id="GFO12161.1"/>
    </source>
</evidence>
<accession>A0AAV4ALX4</accession>
<keyword evidence="3" id="KW-1185">Reference proteome</keyword>
<dbReference type="Proteomes" id="UP000735302">
    <property type="component" value="Unassembled WGS sequence"/>
</dbReference>